<name>A0A9W6ISF5_9HYPH</name>
<dbReference type="Proteomes" id="UP001143400">
    <property type="component" value="Unassembled WGS sequence"/>
</dbReference>
<evidence type="ECO:0000256" key="5">
    <source>
        <dbReference type="ARBA" id="ARBA00013834"/>
    </source>
</evidence>
<dbReference type="PIRSF" id="PIRSF000477">
    <property type="entry name" value="PurNPase"/>
    <property type="match status" value="1"/>
</dbReference>
<sequence length="267" mass="27122">MTSAADRVRGLIGGAAVETALVLGTGLGVVTERFEDAHRIAFADLDGFPATAVSGHAKRVVVGNFAGKMVVALEGRAHPYETGDVAAMRPAFATLKALGVRRIVLTNAAGSLDPETPPGALVAIADHINLTGLNPLVGLAGDERFVDMVDAYAPPVRAALAAAAAAEGVPLAEGVYMFFPGPSFETPAEIRAARVLGADLVGMSLAPEAVLARYFGFELAAISVVTNLAAGLAAQGPSHAETKTAAAGGAEALTRLLTRFVEGLDGL</sequence>
<reference evidence="12 13" key="2">
    <citation type="submission" date="2021-01" db="EMBL/GenBank/DDBJ databases">
        <title>Genomic Encyclopedia of Type Strains, Phase IV (KMG-IV): sequencing the most valuable type-strain genomes for metagenomic binning, comparative biology and taxonomic classification.</title>
        <authorList>
            <person name="Goeker M."/>
        </authorList>
    </citation>
    <scope>NUCLEOTIDE SEQUENCE [LARGE SCALE GENOMIC DNA]</scope>
    <source>
        <strain evidence="12 13">DSM 6130</strain>
    </source>
</reference>
<dbReference type="NCBIfam" id="TIGR01698">
    <property type="entry name" value="PUNP"/>
    <property type="match status" value="1"/>
</dbReference>
<comment type="subunit">
    <text evidence="3">Homotrimer.</text>
</comment>
<comment type="function">
    <text evidence="9">The purine nucleoside phosphorylases catalyze the phosphorolytic breakdown of the N-glycosidic bond in the beta-(deoxy)ribonucleoside molecules, with the formation of the corresponding free purine bases and pentose-1-phosphate.</text>
</comment>
<dbReference type="Gene3D" id="3.40.50.1580">
    <property type="entry name" value="Nucleoside phosphorylase domain"/>
    <property type="match status" value="1"/>
</dbReference>
<dbReference type="InterPro" id="IPR011268">
    <property type="entry name" value="Purine_phosphorylase"/>
</dbReference>
<evidence type="ECO:0000256" key="4">
    <source>
        <dbReference type="ARBA" id="ARBA00011886"/>
    </source>
</evidence>
<evidence type="ECO:0000256" key="1">
    <source>
        <dbReference type="ARBA" id="ARBA00005058"/>
    </source>
</evidence>
<dbReference type="PANTHER" id="PTHR11904">
    <property type="entry name" value="METHYLTHIOADENOSINE/PURINE NUCLEOSIDE PHOSPHORYLASE"/>
    <property type="match status" value="1"/>
</dbReference>
<keyword evidence="7 9" id="KW-0808">Transferase</keyword>
<dbReference type="RefSeq" id="WP_204950068.1">
    <property type="nucleotide sequence ID" value="NZ_BSFF01000001.1"/>
</dbReference>
<feature type="domain" description="Nucleoside phosphorylase" evidence="10">
    <location>
        <begin position="20"/>
        <end position="262"/>
    </location>
</feature>
<gene>
    <name evidence="11" type="ORF">GCM10008170_07430</name>
    <name evidence="12" type="ORF">JOD31_001889</name>
</gene>
<dbReference type="NCBIfam" id="NF006054">
    <property type="entry name" value="PRK08202.1"/>
    <property type="match status" value="1"/>
</dbReference>
<dbReference type="GO" id="GO:0009116">
    <property type="term" value="P:nucleoside metabolic process"/>
    <property type="evidence" value="ECO:0007669"/>
    <property type="project" value="InterPro"/>
</dbReference>
<dbReference type="CDD" id="cd09009">
    <property type="entry name" value="PNP-EcPNPII_like"/>
    <property type="match status" value="1"/>
</dbReference>
<dbReference type="GO" id="GO:0004731">
    <property type="term" value="F:purine-nucleoside phosphorylase activity"/>
    <property type="evidence" value="ECO:0007669"/>
    <property type="project" value="UniProtKB-EC"/>
</dbReference>
<evidence type="ECO:0000313" key="14">
    <source>
        <dbReference type="Proteomes" id="UP001143400"/>
    </source>
</evidence>
<reference evidence="11" key="1">
    <citation type="journal article" date="2014" name="Int. J. Syst. Evol. Microbiol.">
        <title>Complete genome sequence of Corynebacterium casei LMG S-19264T (=DSM 44701T), isolated from a smear-ripened cheese.</title>
        <authorList>
            <consortium name="US DOE Joint Genome Institute (JGI-PGF)"/>
            <person name="Walter F."/>
            <person name="Albersmeier A."/>
            <person name="Kalinowski J."/>
            <person name="Ruckert C."/>
        </authorList>
    </citation>
    <scope>NUCLEOTIDE SEQUENCE</scope>
    <source>
        <strain evidence="11">VKM B-1606</strain>
    </source>
</reference>
<comment type="similarity">
    <text evidence="2 9">Belongs to the PNP/MTAP phosphorylase family.</text>
</comment>
<evidence type="ECO:0000256" key="7">
    <source>
        <dbReference type="ARBA" id="ARBA00022679"/>
    </source>
</evidence>
<evidence type="ECO:0000256" key="9">
    <source>
        <dbReference type="PIRNR" id="PIRNR000477"/>
    </source>
</evidence>
<dbReference type="GO" id="GO:0005737">
    <property type="term" value="C:cytoplasm"/>
    <property type="evidence" value="ECO:0007669"/>
    <property type="project" value="TreeGrafter"/>
</dbReference>
<comment type="pathway">
    <text evidence="1 9">Purine metabolism; purine nucleoside salvage.</text>
</comment>
<dbReference type="EC" id="2.4.2.1" evidence="4 9"/>
<dbReference type="EMBL" id="JAFBCY010000002">
    <property type="protein sequence ID" value="MBM7851664.1"/>
    <property type="molecule type" value="Genomic_DNA"/>
</dbReference>
<dbReference type="AlphaFoldDB" id="A0A9W6ISF5"/>
<accession>A0A9W6ISF5</accession>
<organism evidence="11 14">
    <name type="scientific">Methylopila capsulata</name>
    <dbReference type="NCBI Taxonomy" id="61654"/>
    <lineage>
        <taxon>Bacteria</taxon>
        <taxon>Pseudomonadati</taxon>
        <taxon>Pseudomonadota</taxon>
        <taxon>Alphaproteobacteria</taxon>
        <taxon>Hyphomicrobiales</taxon>
        <taxon>Methylopilaceae</taxon>
        <taxon>Methylopila</taxon>
    </lineage>
</organism>
<dbReference type="EMBL" id="BSFF01000001">
    <property type="protein sequence ID" value="GLK54724.1"/>
    <property type="molecule type" value="Genomic_DNA"/>
</dbReference>
<dbReference type="InterPro" id="IPR000845">
    <property type="entry name" value="Nucleoside_phosphorylase_d"/>
</dbReference>
<reference evidence="11" key="3">
    <citation type="submission" date="2023-01" db="EMBL/GenBank/DDBJ databases">
        <authorList>
            <person name="Sun Q."/>
            <person name="Evtushenko L."/>
        </authorList>
    </citation>
    <scope>NUCLEOTIDE SEQUENCE</scope>
    <source>
        <strain evidence="11">VKM B-1606</strain>
    </source>
</reference>
<evidence type="ECO:0000256" key="3">
    <source>
        <dbReference type="ARBA" id="ARBA00011233"/>
    </source>
</evidence>
<evidence type="ECO:0000256" key="2">
    <source>
        <dbReference type="ARBA" id="ARBA00006751"/>
    </source>
</evidence>
<evidence type="ECO:0000256" key="8">
    <source>
        <dbReference type="ARBA" id="ARBA00031036"/>
    </source>
</evidence>
<dbReference type="Proteomes" id="UP000758856">
    <property type="component" value="Unassembled WGS sequence"/>
</dbReference>
<evidence type="ECO:0000256" key="6">
    <source>
        <dbReference type="ARBA" id="ARBA00022676"/>
    </source>
</evidence>
<keyword evidence="6 9" id="KW-0328">Glycosyltransferase</keyword>
<dbReference type="PANTHER" id="PTHR11904:SF9">
    <property type="entry name" value="PURINE NUCLEOSIDE PHOSPHORYLASE-RELATED"/>
    <property type="match status" value="1"/>
</dbReference>
<evidence type="ECO:0000313" key="13">
    <source>
        <dbReference type="Proteomes" id="UP000758856"/>
    </source>
</evidence>
<evidence type="ECO:0000259" key="10">
    <source>
        <dbReference type="Pfam" id="PF01048"/>
    </source>
</evidence>
<dbReference type="SUPFAM" id="SSF53167">
    <property type="entry name" value="Purine and uridine phosphorylases"/>
    <property type="match status" value="1"/>
</dbReference>
<dbReference type="InterPro" id="IPR011269">
    <property type="entry name" value="PUNP"/>
</dbReference>
<protein>
    <recommendedName>
        <fullName evidence="5 9">Purine nucleoside phosphorylase</fullName>
        <ecNumber evidence="4 9">2.4.2.1</ecNumber>
    </recommendedName>
    <alternativeName>
        <fullName evidence="8 9">Inosine-guanosine phosphorylase</fullName>
    </alternativeName>
</protein>
<dbReference type="InterPro" id="IPR035994">
    <property type="entry name" value="Nucleoside_phosphorylase_sf"/>
</dbReference>
<comment type="caution">
    <text evidence="11">The sequence shown here is derived from an EMBL/GenBank/DDBJ whole genome shotgun (WGS) entry which is preliminary data.</text>
</comment>
<dbReference type="NCBIfam" id="TIGR01697">
    <property type="entry name" value="PNPH-PUNA-XAPA"/>
    <property type="match status" value="1"/>
</dbReference>
<keyword evidence="13" id="KW-1185">Reference proteome</keyword>
<evidence type="ECO:0000313" key="12">
    <source>
        <dbReference type="EMBL" id="MBM7851664.1"/>
    </source>
</evidence>
<proteinExistence type="inferred from homology"/>
<dbReference type="Pfam" id="PF01048">
    <property type="entry name" value="PNP_UDP_1"/>
    <property type="match status" value="1"/>
</dbReference>
<evidence type="ECO:0000313" key="11">
    <source>
        <dbReference type="EMBL" id="GLK54724.1"/>
    </source>
</evidence>